<keyword evidence="3" id="KW-0482">Metalloprotease</keyword>
<evidence type="ECO:0000256" key="1">
    <source>
        <dbReference type="SAM" id="Phobius"/>
    </source>
</evidence>
<dbReference type="GO" id="GO:0004175">
    <property type="term" value="F:endopeptidase activity"/>
    <property type="evidence" value="ECO:0007669"/>
    <property type="project" value="UniProtKB-ARBA"/>
</dbReference>
<dbReference type="Proteomes" id="UP000220111">
    <property type="component" value="Unassembled WGS sequence"/>
</dbReference>
<keyword evidence="3" id="KW-0645">Protease</keyword>
<evidence type="ECO:0000313" key="3">
    <source>
        <dbReference type="EMBL" id="PDY38430.1"/>
    </source>
</evidence>
<feature type="transmembrane region" description="Helical" evidence="1">
    <location>
        <begin position="147"/>
        <end position="165"/>
    </location>
</feature>
<evidence type="ECO:0000313" key="4">
    <source>
        <dbReference type="Proteomes" id="UP000220111"/>
    </source>
</evidence>
<accession>A0A2A7BMU4</accession>
<gene>
    <name evidence="3" type="ORF">COO17_21090</name>
</gene>
<dbReference type="EMBL" id="NVPQ01000067">
    <property type="protein sequence ID" value="PDY38430.1"/>
    <property type="molecule type" value="Genomic_DNA"/>
</dbReference>
<dbReference type="InterPro" id="IPR052710">
    <property type="entry name" value="CAAX_protease"/>
</dbReference>
<dbReference type="Pfam" id="PF02517">
    <property type="entry name" value="Rce1-like"/>
    <property type="match status" value="1"/>
</dbReference>
<keyword evidence="1" id="KW-1133">Transmembrane helix</keyword>
<dbReference type="GO" id="GO:0080120">
    <property type="term" value="P:CAAX-box protein maturation"/>
    <property type="evidence" value="ECO:0007669"/>
    <property type="project" value="UniProtKB-ARBA"/>
</dbReference>
<dbReference type="PANTHER" id="PTHR36435">
    <property type="entry name" value="SLR1288 PROTEIN"/>
    <property type="match status" value="1"/>
</dbReference>
<keyword evidence="1" id="KW-0472">Membrane</keyword>
<organism evidence="3 4">
    <name type="scientific">Bacillus wiedmannii</name>
    <dbReference type="NCBI Taxonomy" id="1890302"/>
    <lineage>
        <taxon>Bacteria</taxon>
        <taxon>Bacillati</taxon>
        <taxon>Bacillota</taxon>
        <taxon>Bacilli</taxon>
        <taxon>Bacillales</taxon>
        <taxon>Bacillaceae</taxon>
        <taxon>Bacillus</taxon>
        <taxon>Bacillus cereus group</taxon>
    </lineage>
</organism>
<dbReference type="GO" id="GO:0008237">
    <property type="term" value="F:metallopeptidase activity"/>
    <property type="evidence" value="ECO:0007669"/>
    <property type="project" value="UniProtKB-KW"/>
</dbReference>
<comment type="caution">
    <text evidence="3">The sequence shown here is derived from an EMBL/GenBank/DDBJ whole genome shotgun (WGS) entry which is preliminary data.</text>
</comment>
<keyword evidence="1" id="KW-0812">Transmembrane</keyword>
<feature type="transmembrane region" description="Helical" evidence="1">
    <location>
        <begin position="106"/>
        <end position="127"/>
    </location>
</feature>
<dbReference type="InterPro" id="IPR003675">
    <property type="entry name" value="Rce1/LyrA-like_dom"/>
</dbReference>
<dbReference type="PANTHER" id="PTHR36435:SF1">
    <property type="entry name" value="CAAX AMINO TERMINAL PROTEASE FAMILY PROTEIN"/>
    <property type="match status" value="1"/>
</dbReference>
<reference evidence="3 4" key="1">
    <citation type="submission" date="2017-09" db="EMBL/GenBank/DDBJ databases">
        <title>Large-scale bioinformatics analysis of Bacillus genomes uncovers conserved roles of natural products in bacterial physiology.</title>
        <authorList>
            <consortium name="Agbiome Team Llc"/>
            <person name="Bleich R.M."/>
            <person name="Grubbs K.J."/>
            <person name="Santa Maria K.C."/>
            <person name="Allen S.E."/>
            <person name="Farag S."/>
            <person name="Shank E.A."/>
            <person name="Bowers A."/>
        </authorList>
    </citation>
    <scope>NUCLEOTIDE SEQUENCE [LARGE SCALE GENOMIC DNA]</scope>
    <source>
        <strain evidence="3 4">AFS098222</strain>
    </source>
</reference>
<protein>
    <submittedName>
        <fullName evidence="3">CPBP family intramembrane metalloprotease</fullName>
    </submittedName>
</protein>
<proteinExistence type="predicted"/>
<keyword evidence="3" id="KW-0378">Hydrolase</keyword>
<feature type="transmembrane region" description="Helical" evidence="1">
    <location>
        <begin position="28"/>
        <end position="46"/>
    </location>
</feature>
<name>A0A2A7BMU4_9BACI</name>
<dbReference type="AlphaFoldDB" id="A0A2A7BMU4"/>
<feature type="transmembrane region" description="Helical" evidence="1">
    <location>
        <begin position="66"/>
        <end position="86"/>
    </location>
</feature>
<dbReference type="GO" id="GO:0006508">
    <property type="term" value="P:proteolysis"/>
    <property type="evidence" value="ECO:0007669"/>
    <property type="project" value="UniProtKB-KW"/>
</dbReference>
<feature type="domain" description="CAAX prenyl protease 2/Lysostaphin resistance protein A-like" evidence="2">
    <location>
        <begin position="68"/>
        <end position="156"/>
    </location>
</feature>
<evidence type="ECO:0000259" key="2">
    <source>
        <dbReference type="Pfam" id="PF02517"/>
    </source>
</evidence>
<sequence>MSVNEISTIDSKGRKALNIQVMLQKGKWVLIATGLAILSSLLFSYIKANLSIGTGNVADVNQKIEINLLYVLIPVLVAPVIEEILFRKILPFGLEKLLERINRTTAIIIANGIFAAVHFDWFFFPYFVNGCLYAWSYEKTKDLKVPMLAHISYNLFVFIATSLLAN</sequence>